<keyword evidence="2" id="KW-0812">Transmembrane</keyword>
<dbReference type="Proteomes" id="UP001589698">
    <property type="component" value="Unassembled WGS sequence"/>
</dbReference>
<evidence type="ECO:0000313" key="4">
    <source>
        <dbReference type="Proteomes" id="UP001589698"/>
    </source>
</evidence>
<accession>A0ABV6E145</accession>
<organism evidence="3 4">
    <name type="scientific">Nocardioides zeicaulis</name>
    <dbReference type="NCBI Taxonomy" id="1776857"/>
    <lineage>
        <taxon>Bacteria</taxon>
        <taxon>Bacillati</taxon>
        <taxon>Actinomycetota</taxon>
        <taxon>Actinomycetes</taxon>
        <taxon>Propionibacteriales</taxon>
        <taxon>Nocardioidaceae</taxon>
        <taxon>Nocardioides</taxon>
    </lineage>
</organism>
<proteinExistence type="predicted"/>
<evidence type="ECO:0000313" key="3">
    <source>
        <dbReference type="EMBL" id="MFC0222671.1"/>
    </source>
</evidence>
<evidence type="ECO:0000256" key="2">
    <source>
        <dbReference type="SAM" id="Phobius"/>
    </source>
</evidence>
<reference evidence="3 4" key="1">
    <citation type="submission" date="2024-09" db="EMBL/GenBank/DDBJ databases">
        <authorList>
            <person name="Sun Q."/>
            <person name="Mori K."/>
        </authorList>
    </citation>
    <scope>NUCLEOTIDE SEQUENCE [LARGE SCALE GENOMIC DNA]</scope>
    <source>
        <strain evidence="3 4">CCM 8654</strain>
    </source>
</reference>
<dbReference type="EMBL" id="JBHLXH010000001">
    <property type="protein sequence ID" value="MFC0222671.1"/>
    <property type="molecule type" value="Genomic_DNA"/>
</dbReference>
<sequence>MRTLTRRLRPHARTAWLTFAAVAVLAVVLAELVVALAGGGRMAVVATAATWFVAVVVLAACLDAVLVPGDPELRQPTPGAGWSGAALGGGHGGGHFGGHGGHGGPFDGGGMTG</sequence>
<feature type="transmembrane region" description="Helical" evidence="2">
    <location>
        <begin position="40"/>
        <end position="66"/>
    </location>
</feature>
<keyword evidence="2" id="KW-0472">Membrane</keyword>
<keyword evidence="2" id="KW-1133">Transmembrane helix</keyword>
<keyword evidence="4" id="KW-1185">Reference proteome</keyword>
<name>A0ABV6E145_9ACTN</name>
<gene>
    <name evidence="3" type="ORF">ACFFJG_09265</name>
</gene>
<feature type="region of interest" description="Disordered" evidence="1">
    <location>
        <begin position="91"/>
        <end position="113"/>
    </location>
</feature>
<comment type="caution">
    <text evidence="3">The sequence shown here is derived from an EMBL/GenBank/DDBJ whole genome shotgun (WGS) entry which is preliminary data.</text>
</comment>
<evidence type="ECO:0000256" key="1">
    <source>
        <dbReference type="SAM" id="MobiDB-lite"/>
    </source>
</evidence>
<dbReference type="RefSeq" id="WP_378518317.1">
    <property type="nucleotide sequence ID" value="NZ_CBCSDI010000060.1"/>
</dbReference>
<protein>
    <submittedName>
        <fullName evidence="3">Uncharacterized protein</fullName>
    </submittedName>
</protein>